<keyword evidence="2" id="KW-1185">Reference proteome</keyword>
<name>A0ACB9F6Y8_CICIN</name>
<gene>
    <name evidence="1" type="ORF">L2E82_16732</name>
</gene>
<dbReference type="EMBL" id="CM042011">
    <property type="protein sequence ID" value="KAI3766663.1"/>
    <property type="molecule type" value="Genomic_DNA"/>
</dbReference>
<evidence type="ECO:0000313" key="2">
    <source>
        <dbReference type="Proteomes" id="UP001055811"/>
    </source>
</evidence>
<accession>A0ACB9F6Y8</accession>
<organism evidence="1 2">
    <name type="scientific">Cichorium intybus</name>
    <name type="common">Chicory</name>
    <dbReference type="NCBI Taxonomy" id="13427"/>
    <lineage>
        <taxon>Eukaryota</taxon>
        <taxon>Viridiplantae</taxon>
        <taxon>Streptophyta</taxon>
        <taxon>Embryophyta</taxon>
        <taxon>Tracheophyta</taxon>
        <taxon>Spermatophyta</taxon>
        <taxon>Magnoliopsida</taxon>
        <taxon>eudicotyledons</taxon>
        <taxon>Gunneridae</taxon>
        <taxon>Pentapetalae</taxon>
        <taxon>asterids</taxon>
        <taxon>campanulids</taxon>
        <taxon>Asterales</taxon>
        <taxon>Asteraceae</taxon>
        <taxon>Cichorioideae</taxon>
        <taxon>Cichorieae</taxon>
        <taxon>Cichoriinae</taxon>
        <taxon>Cichorium</taxon>
    </lineage>
</organism>
<proteinExistence type="predicted"/>
<evidence type="ECO:0000313" key="1">
    <source>
        <dbReference type="EMBL" id="KAI3766663.1"/>
    </source>
</evidence>
<protein>
    <submittedName>
        <fullName evidence="1">Uncharacterized protein</fullName>
    </submittedName>
</protein>
<dbReference type="Proteomes" id="UP001055811">
    <property type="component" value="Linkage Group LG03"/>
</dbReference>
<reference evidence="2" key="1">
    <citation type="journal article" date="2022" name="Mol. Ecol. Resour.">
        <title>The genomes of chicory, endive, great burdock and yacon provide insights into Asteraceae palaeo-polyploidization history and plant inulin production.</title>
        <authorList>
            <person name="Fan W."/>
            <person name="Wang S."/>
            <person name="Wang H."/>
            <person name="Wang A."/>
            <person name="Jiang F."/>
            <person name="Liu H."/>
            <person name="Zhao H."/>
            <person name="Xu D."/>
            <person name="Zhang Y."/>
        </authorList>
    </citation>
    <scope>NUCLEOTIDE SEQUENCE [LARGE SCALE GENOMIC DNA]</scope>
    <source>
        <strain evidence="2">cv. Punajuju</strain>
    </source>
</reference>
<comment type="caution">
    <text evidence="1">The sequence shown here is derived from an EMBL/GenBank/DDBJ whole genome shotgun (WGS) entry which is preliminary data.</text>
</comment>
<reference evidence="1 2" key="2">
    <citation type="journal article" date="2022" name="Mol. Ecol. Resour.">
        <title>The genomes of chicory, endive, great burdock and yacon provide insights into Asteraceae paleo-polyploidization history and plant inulin production.</title>
        <authorList>
            <person name="Fan W."/>
            <person name="Wang S."/>
            <person name="Wang H."/>
            <person name="Wang A."/>
            <person name="Jiang F."/>
            <person name="Liu H."/>
            <person name="Zhao H."/>
            <person name="Xu D."/>
            <person name="Zhang Y."/>
        </authorList>
    </citation>
    <scope>NUCLEOTIDE SEQUENCE [LARGE SCALE GENOMIC DNA]</scope>
    <source>
        <strain evidence="2">cv. Punajuju</strain>
        <tissue evidence="1">Leaves</tissue>
    </source>
</reference>
<sequence>MRVLHVPPPFDTCWTLSLHIYSYDVLSVEFNWTGVLPSRYVFGESSHAHDTFERKGHLSSQPLPFSLLCSPGHTSLYTITRIIHLIIFSILGYDRLFRLLMKNNRSIAAPSSIRCSLFFLFYASISIPLDSPEINKEIGCLGSSADHVYISNRAFDPDGIKKINKRGETMDGYIKRLDGELAQYKDQPEVPASRLTIRYSTNRQALLRHWTRCLDLNDYDVDAFANTR</sequence>